<dbReference type="SUPFAM" id="SSF53756">
    <property type="entry name" value="UDP-Glycosyltransferase/glycogen phosphorylase"/>
    <property type="match status" value="1"/>
</dbReference>
<evidence type="ECO:0000256" key="3">
    <source>
        <dbReference type="RuleBase" id="RU003718"/>
    </source>
</evidence>
<keyword evidence="2 3" id="KW-0808">Transferase</keyword>
<gene>
    <name evidence="4" type="ORF">F3Y22_tig00111621pilonHSYRG00444</name>
</gene>
<proteinExistence type="inferred from homology"/>
<dbReference type="InterPro" id="IPR050481">
    <property type="entry name" value="UDP-glycosyltransf_plant"/>
</dbReference>
<dbReference type="PANTHER" id="PTHR48049">
    <property type="entry name" value="GLYCOSYLTRANSFERASE"/>
    <property type="match status" value="1"/>
</dbReference>
<keyword evidence="3" id="KW-0328">Glycosyltransferase</keyword>
<evidence type="ECO:0000313" key="4">
    <source>
        <dbReference type="EMBL" id="KAE8676284.1"/>
    </source>
</evidence>
<dbReference type="PANTHER" id="PTHR48049:SF84">
    <property type="entry name" value="UDP-GLYCOSYLTRANSFERASE 79A6"/>
    <property type="match status" value="1"/>
</dbReference>
<dbReference type="Gene3D" id="3.40.50.2000">
    <property type="entry name" value="Glycogen Phosphorylase B"/>
    <property type="match status" value="2"/>
</dbReference>
<sequence>MVPVRLIGVETEEEPAVEDLKKPPFGFPETSVTSLKAFQARDLTYVFKSFDGAPAVYYRVIDCLENCSVIVIKTCNEMEGPYIDFMKTQFQKQVLLCGPLVPDPPSGVLNEKWANWLAQHPPKSVVFCSFGSETFLQDDQLKQLAMGLQLTGLPFFLLLNFPGGVEAQAELDRVPPKGFMEAVEGRGVVHKGWVQQQLILAHQNVGCYVCHSGFSSIIEAIMNDCQLVLLPLKGDQFLNAKLVAGDLKAGVEVTRRDEDGYFSMEDINKAVPVETVMVDVDKEPGISVRENHMKWKQFLLN</sequence>
<dbReference type="FunFam" id="3.40.50.2000:FF:000037">
    <property type="entry name" value="Glycosyltransferase"/>
    <property type="match status" value="1"/>
</dbReference>
<evidence type="ECO:0000256" key="2">
    <source>
        <dbReference type="ARBA" id="ARBA00022679"/>
    </source>
</evidence>
<comment type="caution">
    <text evidence="4">The sequence shown here is derived from an EMBL/GenBank/DDBJ whole genome shotgun (WGS) entry which is preliminary data.</text>
</comment>
<dbReference type="PROSITE" id="PS00375">
    <property type="entry name" value="UDPGT"/>
    <property type="match status" value="1"/>
</dbReference>
<dbReference type="InterPro" id="IPR035595">
    <property type="entry name" value="UDP_glycos_trans_CS"/>
</dbReference>
<keyword evidence="5" id="KW-1185">Reference proteome</keyword>
<dbReference type="CDD" id="cd03784">
    <property type="entry name" value="GT1_Gtf-like"/>
    <property type="match status" value="1"/>
</dbReference>
<dbReference type="Pfam" id="PF00201">
    <property type="entry name" value="UDPGT"/>
    <property type="match status" value="1"/>
</dbReference>
<evidence type="ECO:0000256" key="1">
    <source>
        <dbReference type="ARBA" id="ARBA00009995"/>
    </source>
</evidence>
<dbReference type="AlphaFoldDB" id="A0A6A2YJC4"/>
<dbReference type="EMBL" id="VEPZ02001387">
    <property type="protein sequence ID" value="KAE8676284.1"/>
    <property type="molecule type" value="Genomic_DNA"/>
</dbReference>
<reference evidence="4" key="1">
    <citation type="submission" date="2019-09" db="EMBL/GenBank/DDBJ databases">
        <title>Draft genome information of white flower Hibiscus syriacus.</title>
        <authorList>
            <person name="Kim Y.-M."/>
        </authorList>
    </citation>
    <scope>NUCLEOTIDE SEQUENCE [LARGE SCALE GENOMIC DNA]</scope>
    <source>
        <strain evidence="4">YM2019G1</strain>
    </source>
</reference>
<accession>A0A6A2YJC4</accession>
<dbReference type="Proteomes" id="UP000436088">
    <property type="component" value="Unassembled WGS sequence"/>
</dbReference>
<comment type="similarity">
    <text evidence="1 3">Belongs to the UDP-glycosyltransferase family.</text>
</comment>
<protein>
    <submittedName>
        <fullName evidence="4">Anthocyanidin 3-O-glucosyltransferase</fullName>
    </submittedName>
</protein>
<dbReference type="GO" id="GO:0035251">
    <property type="term" value="F:UDP-glucosyltransferase activity"/>
    <property type="evidence" value="ECO:0007669"/>
    <property type="project" value="InterPro"/>
</dbReference>
<name>A0A6A2YJC4_HIBSY</name>
<organism evidence="4 5">
    <name type="scientific">Hibiscus syriacus</name>
    <name type="common">Rose of Sharon</name>
    <dbReference type="NCBI Taxonomy" id="106335"/>
    <lineage>
        <taxon>Eukaryota</taxon>
        <taxon>Viridiplantae</taxon>
        <taxon>Streptophyta</taxon>
        <taxon>Embryophyta</taxon>
        <taxon>Tracheophyta</taxon>
        <taxon>Spermatophyta</taxon>
        <taxon>Magnoliopsida</taxon>
        <taxon>eudicotyledons</taxon>
        <taxon>Gunneridae</taxon>
        <taxon>Pentapetalae</taxon>
        <taxon>rosids</taxon>
        <taxon>malvids</taxon>
        <taxon>Malvales</taxon>
        <taxon>Malvaceae</taxon>
        <taxon>Malvoideae</taxon>
        <taxon>Hibiscus</taxon>
    </lineage>
</organism>
<evidence type="ECO:0000313" key="5">
    <source>
        <dbReference type="Proteomes" id="UP000436088"/>
    </source>
</evidence>
<dbReference type="InterPro" id="IPR002213">
    <property type="entry name" value="UDP_glucos_trans"/>
</dbReference>